<gene>
    <name evidence="1" type="ORF">ACFPP6_05985</name>
</gene>
<accession>A0ABV9ZSB7</accession>
<evidence type="ECO:0000313" key="2">
    <source>
        <dbReference type="Proteomes" id="UP001596222"/>
    </source>
</evidence>
<organism evidence="1 2">
    <name type="scientific">Streptomyces aureoversilis</name>
    <dbReference type="NCBI Taxonomy" id="67277"/>
    <lineage>
        <taxon>Bacteria</taxon>
        <taxon>Bacillati</taxon>
        <taxon>Actinomycetota</taxon>
        <taxon>Actinomycetes</taxon>
        <taxon>Kitasatosporales</taxon>
        <taxon>Streptomycetaceae</taxon>
        <taxon>Streptomyces</taxon>
    </lineage>
</organism>
<dbReference type="Proteomes" id="UP001596222">
    <property type="component" value="Unassembled WGS sequence"/>
</dbReference>
<keyword evidence="2" id="KW-1185">Reference proteome</keyword>
<protein>
    <submittedName>
        <fullName evidence="1">Uncharacterized protein</fullName>
    </submittedName>
</protein>
<proteinExistence type="predicted"/>
<name>A0ABV9ZSB7_9ACTN</name>
<comment type="caution">
    <text evidence="1">The sequence shown here is derived from an EMBL/GenBank/DDBJ whole genome shotgun (WGS) entry which is preliminary data.</text>
</comment>
<sequence>MYTIRRLSEGERALCQAERGEIRIGPDAAREIAARHQAAYGDAVWPSDPAEAAWDEAVAALGGGDAS</sequence>
<reference evidence="2" key="1">
    <citation type="journal article" date="2019" name="Int. J. Syst. Evol. Microbiol.">
        <title>The Global Catalogue of Microorganisms (GCM) 10K type strain sequencing project: providing services to taxonomists for standard genome sequencing and annotation.</title>
        <authorList>
            <consortium name="The Broad Institute Genomics Platform"/>
            <consortium name="The Broad Institute Genome Sequencing Center for Infectious Disease"/>
            <person name="Wu L."/>
            <person name="Ma J."/>
        </authorList>
    </citation>
    <scope>NUCLEOTIDE SEQUENCE [LARGE SCALE GENOMIC DNA]</scope>
    <source>
        <strain evidence="2">CGMCC 4.1641</strain>
    </source>
</reference>
<evidence type="ECO:0000313" key="1">
    <source>
        <dbReference type="EMBL" id="MFC5144235.1"/>
    </source>
</evidence>
<dbReference type="RefSeq" id="WP_382037932.1">
    <property type="nucleotide sequence ID" value="NZ_JBHSKJ010000003.1"/>
</dbReference>
<dbReference type="EMBL" id="JBHSKJ010000003">
    <property type="protein sequence ID" value="MFC5144235.1"/>
    <property type="molecule type" value="Genomic_DNA"/>
</dbReference>